<dbReference type="SUPFAM" id="SSF54637">
    <property type="entry name" value="Thioesterase/thiol ester dehydrase-isomerase"/>
    <property type="match status" value="1"/>
</dbReference>
<dbReference type="Pfam" id="PF01575">
    <property type="entry name" value="MaoC_dehydratas"/>
    <property type="match status" value="1"/>
</dbReference>
<keyword evidence="3" id="KW-1185">Reference proteome</keyword>
<dbReference type="Proteomes" id="UP000182958">
    <property type="component" value="Unassembled WGS sequence"/>
</dbReference>
<protein>
    <submittedName>
        <fullName evidence="2">Acyl dehydratase</fullName>
    </submittedName>
</protein>
<dbReference type="EMBL" id="FPJA01000013">
    <property type="protein sequence ID" value="SFW61283.1"/>
    <property type="molecule type" value="Genomic_DNA"/>
</dbReference>
<evidence type="ECO:0000313" key="3">
    <source>
        <dbReference type="Proteomes" id="UP000182958"/>
    </source>
</evidence>
<evidence type="ECO:0000259" key="1">
    <source>
        <dbReference type="Pfam" id="PF01575"/>
    </source>
</evidence>
<gene>
    <name evidence="2" type="ORF">SAMN02910323_0008</name>
</gene>
<dbReference type="PANTHER" id="PTHR43664">
    <property type="entry name" value="MONOAMINE OXIDASE-RELATED"/>
    <property type="match status" value="1"/>
</dbReference>
<dbReference type="PANTHER" id="PTHR43664:SF1">
    <property type="entry name" value="BETA-METHYLMALYL-COA DEHYDRATASE"/>
    <property type="match status" value="1"/>
</dbReference>
<organism evidence="2 3">
    <name type="scientific">Selenomonas ruminantium</name>
    <dbReference type="NCBI Taxonomy" id="971"/>
    <lineage>
        <taxon>Bacteria</taxon>
        <taxon>Bacillati</taxon>
        <taxon>Bacillota</taxon>
        <taxon>Negativicutes</taxon>
        <taxon>Selenomonadales</taxon>
        <taxon>Selenomonadaceae</taxon>
        <taxon>Selenomonas</taxon>
    </lineage>
</organism>
<evidence type="ECO:0000313" key="2">
    <source>
        <dbReference type="EMBL" id="SFW61283.1"/>
    </source>
</evidence>
<proteinExistence type="predicted"/>
<dbReference type="InterPro" id="IPR002539">
    <property type="entry name" value="MaoC-like_dom"/>
</dbReference>
<dbReference type="AlphaFoldDB" id="A0A1K1QNS1"/>
<name>A0A1K1QNS1_SELRU</name>
<dbReference type="InterPro" id="IPR052342">
    <property type="entry name" value="MCH/BMMD"/>
</dbReference>
<reference evidence="3" key="1">
    <citation type="submission" date="2016-11" db="EMBL/GenBank/DDBJ databases">
        <authorList>
            <person name="Varghese N."/>
            <person name="Submissions S."/>
        </authorList>
    </citation>
    <scope>NUCLEOTIDE SEQUENCE [LARGE SCALE GENOMIC DNA]</scope>
    <source>
        <strain evidence="3">C3</strain>
    </source>
</reference>
<dbReference type="CDD" id="cd03449">
    <property type="entry name" value="R_hydratase"/>
    <property type="match status" value="1"/>
</dbReference>
<dbReference type="Gene3D" id="3.10.129.10">
    <property type="entry name" value="Hotdog Thioesterase"/>
    <property type="match status" value="1"/>
</dbReference>
<feature type="domain" description="MaoC-like" evidence="1">
    <location>
        <begin position="14"/>
        <end position="112"/>
    </location>
</feature>
<dbReference type="RefSeq" id="WP_072306911.1">
    <property type="nucleotide sequence ID" value="NZ_FPJA01000013.1"/>
</dbReference>
<sequence length="142" mass="16294">MREYTFDQLEIGQTEHFSRKITFEMEHAFREISGDENPLHLDDDFARKSGDGKFRSHVTFGMLTASLYSTMAGMYLPGKYSLIHSFENISFQQPVFAGDELTVTGKVVDKDDNLRLLRLKVIIKNQAQKVVSKAIMKVMVLR</sequence>
<accession>A0A1K1QNS1</accession>
<dbReference type="InterPro" id="IPR029069">
    <property type="entry name" value="HotDog_dom_sf"/>
</dbReference>